<comment type="caution">
    <text evidence="2">The sequence shown here is derived from an EMBL/GenBank/DDBJ whole genome shotgun (WGS) entry which is preliminary data.</text>
</comment>
<evidence type="ECO:0000313" key="3">
    <source>
        <dbReference type="Proteomes" id="UP001565471"/>
    </source>
</evidence>
<sequence length="102" mass="11423">MAEIRLELKAETYYCEPCSLKQGTLVQELVRMIPRSVVLFDKLVGDEYYCCPICFEPKFNVRGKTRVKHGKSRGQDRPVAADQPGEPEAGPRKPTGPTLVKG</sequence>
<dbReference type="RefSeq" id="WP_253623449.1">
    <property type="nucleotide sequence ID" value="NZ_CP126004.1"/>
</dbReference>
<evidence type="ECO:0000256" key="1">
    <source>
        <dbReference type="SAM" id="MobiDB-lite"/>
    </source>
</evidence>
<dbReference type="EMBL" id="JBGBZA010000002">
    <property type="protein sequence ID" value="MEY9316820.1"/>
    <property type="molecule type" value="Genomic_DNA"/>
</dbReference>
<reference evidence="2 3" key="1">
    <citation type="submission" date="2024-07" db="EMBL/GenBank/DDBJ databases">
        <title>Genomic Encyclopedia of Type Strains, Phase V (KMG-V): Genome sequencing to study the core and pangenomes of soil and plant-associated prokaryotes.</title>
        <authorList>
            <person name="Whitman W."/>
        </authorList>
    </citation>
    <scope>NUCLEOTIDE SEQUENCE [LARGE SCALE GENOMIC DNA]</scope>
    <source>
        <strain evidence="2 3">USDA 415</strain>
    </source>
</reference>
<organism evidence="2 3">
    <name type="scientific">Bradyrhizobium elkanii</name>
    <dbReference type="NCBI Taxonomy" id="29448"/>
    <lineage>
        <taxon>Bacteria</taxon>
        <taxon>Pseudomonadati</taxon>
        <taxon>Pseudomonadota</taxon>
        <taxon>Alphaproteobacteria</taxon>
        <taxon>Hyphomicrobiales</taxon>
        <taxon>Nitrobacteraceae</taxon>
        <taxon>Bradyrhizobium</taxon>
    </lineage>
</organism>
<dbReference type="Proteomes" id="UP001565471">
    <property type="component" value="Unassembled WGS sequence"/>
</dbReference>
<proteinExistence type="predicted"/>
<accession>A0ABV4F075</accession>
<feature type="region of interest" description="Disordered" evidence="1">
    <location>
        <begin position="65"/>
        <end position="102"/>
    </location>
</feature>
<gene>
    <name evidence="2" type="ORF">ABIF29_003619</name>
</gene>
<keyword evidence="3" id="KW-1185">Reference proteome</keyword>
<protein>
    <submittedName>
        <fullName evidence="2">Uncharacterized protein</fullName>
    </submittedName>
</protein>
<evidence type="ECO:0000313" key="2">
    <source>
        <dbReference type="EMBL" id="MEY9316820.1"/>
    </source>
</evidence>
<name>A0ABV4F075_BRAEL</name>